<reference evidence="2" key="1">
    <citation type="submission" date="2016-10" db="EMBL/GenBank/DDBJ databases">
        <authorList>
            <person name="Varghese N."/>
            <person name="Submissions S."/>
        </authorList>
    </citation>
    <scope>NUCLEOTIDE SEQUENCE [LARGE SCALE GENOMIC DNA]</scope>
    <source>
        <strain evidence="2">CGMCC 1.8704</strain>
    </source>
</reference>
<dbReference type="Gene3D" id="3.40.1000.10">
    <property type="entry name" value="Mog1/PsbP, alpha/beta/alpha sandwich"/>
    <property type="match status" value="1"/>
</dbReference>
<evidence type="ECO:0000313" key="1">
    <source>
        <dbReference type="EMBL" id="SEO68618.1"/>
    </source>
</evidence>
<keyword evidence="2" id="KW-1185">Reference proteome</keyword>
<dbReference type="STRING" id="604089.SAMN04487942_0135"/>
<accession>A0A1H8RR09</accession>
<organism evidence="1 2">
    <name type="scientific">Flavobacterium sinopsychrotolerans</name>
    <dbReference type="NCBI Taxonomy" id="604089"/>
    <lineage>
        <taxon>Bacteria</taxon>
        <taxon>Pseudomonadati</taxon>
        <taxon>Bacteroidota</taxon>
        <taxon>Flavobacteriia</taxon>
        <taxon>Flavobacteriales</taxon>
        <taxon>Flavobacteriaceae</taxon>
        <taxon>Flavobacterium</taxon>
    </lineage>
</organism>
<dbReference type="EMBL" id="FODN01000013">
    <property type="protein sequence ID" value="SEO68618.1"/>
    <property type="molecule type" value="Genomic_DNA"/>
</dbReference>
<name>A0A1H8RR09_9FLAO</name>
<dbReference type="AlphaFoldDB" id="A0A1H8RR09"/>
<gene>
    <name evidence="1" type="ORF">SAMN04487942_0135</name>
</gene>
<evidence type="ECO:0000313" key="2">
    <source>
        <dbReference type="Proteomes" id="UP000198657"/>
    </source>
</evidence>
<proteinExistence type="predicted"/>
<dbReference type="RefSeq" id="WP_091174372.1">
    <property type="nucleotide sequence ID" value="NZ_CBCSFM010000015.1"/>
</dbReference>
<sequence length="178" mass="20388">MRKNILKSILSVAVLIPFISFAQIKMEKINLLNGKVEFNSPTELTKMTDEMWALKYHNRPKPTFVVSDKNGGVNLIADTTNQSASESQLGLWKDFQIEQLKKNRPDLKVLNGGVKVINGKKVGYFKFITEATDQKIFNYYFFTIVDGKILLFSFNCIEKLRVNWEKSADEIVTSLKTK</sequence>
<protein>
    <recommendedName>
        <fullName evidence="3">DUF1795 domain-containing protein</fullName>
    </recommendedName>
</protein>
<dbReference type="OrthoDB" id="249246at2"/>
<dbReference type="Proteomes" id="UP000198657">
    <property type="component" value="Unassembled WGS sequence"/>
</dbReference>
<evidence type="ECO:0008006" key="3">
    <source>
        <dbReference type="Google" id="ProtNLM"/>
    </source>
</evidence>